<evidence type="ECO:0000313" key="2">
    <source>
        <dbReference type="Proteomes" id="UP000599109"/>
    </source>
</evidence>
<accession>A0A936YZS6</accession>
<dbReference type="EMBL" id="JAEQNE010000002">
    <property type="protein sequence ID" value="MBL0391136.1"/>
    <property type="molecule type" value="Genomic_DNA"/>
</dbReference>
<dbReference type="Pfam" id="PF05930">
    <property type="entry name" value="Phage_AlpA"/>
    <property type="match status" value="1"/>
</dbReference>
<sequence length="76" mass="8598">MSQMQTATRPPMVDAQPAVFVRMAAVVRMTGLGRSTIYRLMAEDKFPSPVRLAKRAIAWRRIDLEQWSAGRPTVSH</sequence>
<dbReference type="AlphaFoldDB" id="A0A936YZS6"/>
<dbReference type="PANTHER" id="PTHR36154:SF1">
    <property type="entry name" value="DNA-BINDING TRANSCRIPTIONAL ACTIVATOR ALPA"/>
    <property type="match status" value="1"/>
</dbReference>
<evidence type="ECO:0000313" key="1">
    <source>
        <dbReference type="EMBL" id="MBL0391136.1"/>
    </source>
</evidence>
<dbReference type="InterPro" id="IPR052931">
    <property type="entry name" value="Prophage_regulatory_activator"/>
</dbReference>
<protein>
    <submittedName>
        <fullName evidence="1">AlpA family phage regulatory protein</fullName>
    </submittedName>
</protein>
<proteinExistence type="predicted"/>
<dbReference type="InterPro" id="IPR010260">
    <property type="entry name" value="AlpA"/>
</dbReference>
<gene>
    <name evidence="1" type="ORF">JJ685_08290</name>
</gene>
<dbReference type="RefSeq" id="WP_201673790.1">
    <property type="nucleotide sequence ID" value="NZ_JAEQNE010000002.1"/>
</dbReference>
<dbReference type="PANTHER" id="PTHR36154">
    <property type="entry name" value="DNA-BINDING TRANSCRIPTIONAL ACTIVATOR ALPA"/>
    <property type="match status" value="1"/>
</dbReference>
<keyword evidence="2" id="KW-1185">Reference proteome</keyword>
<organism evidence="1 2">
    <name type="scientific">Ramlibacter monticola</name>
    <dbReference type="NCBI Taxonomy" id="1926872"/>
    <lineage>
        <taxon>Bacteria</taxon>
        <taxon>Pseudomonadati</taxon>
        <taxon>Pseudomonadota</taxon>
        <taxon>Betaproteobacteria</taxon>
        <taxon>Burkholderiales</taxon>
        <taxon>Comamonadaceae</taxon>
        <taxon>Ramlibacter</taxon>
    </lineage>
</organism>
<reference evidence="1 2" key="1">
    <citation type="journal article" date="2017" name="Int. J. Syst. Evol. Microbiol.">
        <title>Ramlibacter monticola sp. nov., isolated from forest soil.</title>
        <authorList>
            <person name="Chaudhary D.K."/>
            <person name="Kim J."/>
        </authorList>
    </citation>
    <scope>NUCLEOTIDE SEQUENCE [LARGE SCALE GENOMIC DNA]</scope>
    <source>
        <strain evidence="1 2">KACC 19175</strain>
    </source>
</reference>
<comment type="caution">
    <text evidence="1">The sequence shown here is derived from an EMBL/GenBank/DDBJ whole genome shotgun (WGS) entry which is preliminary data.</text>
</comment>
<dbReference type="Proteomes" id="UP000599109">
    <property type="component" value="Unassembled WGS sequence"/>
</dbReference>
<dbReference type="Gene3D" id="1.10.238.160">
    <property type="match status" value="1"/>
</dbReference>
<name>A0A936YZS6_9BURK</name>